<keyword evidence="10" id="KW-1185">Reference proteome</keyword>
<evidence type="ECO:0000256" key="5">
    <source>
        <dbReference type="ARBA" id="ARBA00022692"/>
    </source>
</evidence>
<dbReference type="GO" id="GO:0009522">
    <property type="term" value="C:photosystem I"/>
    <property type="evidence" value="ECO:0007669"/>
    <property type="project" value="InterPro"/>
</dbReference>
<protein>
    <recommendedName>
        <fullName evidence="4">Photosystem I reaction center subunit IX</fullName>
    </recommendedName>
</protein>
<organism evidence="9 10">
    <name type="scientific">Symbiodinium microadriaticum</name>
    <name type="common">Dinoflagellate</name>
    <name type="synonym">Zooxanthella microadriatica</name>
    <dbReference type="NCBI Taxonomy" id="2951"/>
    <lineage>
        <taxon>Eukaryota</taxon>
        <taxon>Sar</taxon>
        <taxon>Alveolata</taxon>
        <taxon>Dinophyceae</taxon>
        <taxon>Suessiales</taxon>
        <taxon>Symbiodiniaceae</taxon>
        <taxon>Symbiodinium</taxon>
    </lineage>
</organism>
<evidence type="ECO:0000256" key="7">
    <source>
        <dbReference type="ARBA" id="ARBA00023136"/>
    </source>
</evidence>
<dbReference type="PANTHER" id="PTHR36082">
    <property type="match status" value="1"/>
</dbReference>
<evidence type="ECO:0000256" key="1">
    <source>
        <dbReference type="ARBA" id="ARBA00002115"/>
    </source>
</evidence>
<feature type="signal peptide" evidence="8">
    <location>
        <begin position="1"/>
        <end position="24"/>
    </location>
</feature>
<evidence type="ECO:0000256" key="2">
    <source>
        <dbReference type="ARBA" id="ARBA00004167"/>
    </source>
</evidence>
<keyword evidence="6" id="KW-1133">Transmembrane helix</keyword>
<feature type="chain" id="PRO_5012683514" description="Photosystem I reaction center subunit IX" evidence="8">
    <location>
        <begin position="25"/>
        <end position="281"/>
    </location>
</feature>
<evidence type="ECO:0000256" key="6">
    <source>
        <dbReference type="ARBA" id="ARBA00022989"/>
    </source>
</evidence>
<sequence>MARRQLVPLLLAAACVLLCQRVGTLLFANAPSSSLRGQVAMRAEMEEGLIKPEDAGKITTRDKNNNPPRIAIKTNDWDQPELQLSTGASNQISYITPVVESEDIKAWLSLNVNLFSGLILFTAGGMIEIQRFFPDTLYWCAAMARRQLVPLLLAAACVLLCQRVGTLLFANAPSSSLRGQVAMRAEMEEGLIKPEDAGKITTRDKNNNPPRIAIKTNDWDQPELQLSTGASNQISYITPVVESEDIKAWLSLNVNLFSGLILFTAGGMIEIQRFFPDTLYW</sequence>
<dbReference type="SUPFAM" id="SSF81544">
    <property type="entry name" value="Subunit IX of photosystem I reaction centre, PsaJ"/>
    <property type="match status" value="1"/>
</dbReference>
<evidence type="ECO:0000313" key="10">
    <source>
        <dbReference type="Proteomes" id="UP000186817"/>
    </source>
</evidence>
<proteinExistence type="inferred from homology"/>
<dbReference type="AlphaFoldDB" id="A0A1Q9C4N4"/>
<accession>A0A1Q9C4N4</accession>
<gene>
    <name evidence="9" type="ORF">AK812_SmicGene42002</name>
</gene>
<name>A0A1Q9C4N4_SYMMI</name>
<dbReference type="PANTHER" id="PTHR36082:SF2">
    <property type="entry name" value="PHOTOSYSTEM I REACTION CENTER SUBUNIT IX"/>
    <property type="match status" value="1"/>
</dbReference>
<comment type="caution">
    <text evidence="9">The sequence shown here is derived from an EMBL/GenBank/DDBJ whole genome shotgun (WGS) entry which is preliminary data.</text>
</comment>
<comment type="subcellular location">
    <subcellularLocation>
        <location evidence="2">Membrane</location>
        <topology evidence="2">Single-pass membrane protein</topology>
    </subcellularLocation>
</comment>
<evidence type="ECO:0000256" key="8">
    <source>
        <dbReference type="SAM" id="SignalP"/>
    </source>
</evidence>
<reference evidence="9 10" key="1">
    <citation type="submission" date="2016-02" db="EMBL/GenBank/DDBJ databases">
        <title>Genome analysis of coral dinoflagellate symbionts highlights evolutionary adaptations to a symbiotic lifestyle.</title>
        <authorList>
            <person name="Aranda M."/>
            <person name="Li Y."/>
            <person name="Liew Y.J."/>
            <person name="Baumgarten S."/>
            <person name="Simakov O."/>
            <person name="Wilson M."/>
            <person name="Piel J."/>
            <person name="Ashoor H."/>
            <person name="Bougouffa S."/>
            <person name="Bajic V.B."/>
            <person name="Ryu T."/>
            <person name="Ravasi T."/>
            <person name="Bayer T."/>
            <person name="Micklem G."/>
            <person name="Kim H."/>
            <person name="Bhak J."/>
            <person name="Lajeunesse T.C."/>
            <person name="Voolstra C.R."/>
        </authorList>
    </citation>
    <scope>NUCLEOTIDE SEQUENCE [LARGE SCALE GENOMIC DNA]</scope>
    <source>
        <strain evidence="9 10">CCMP2467</strain>
    </source>
</reference>
<keyword evidence="7" id="KW-0472">Membrane</keyword>
<evidence type="ECO:0000256" key="3">
    <source>
        <dbReference type="ARBA" id="ARBA00006318"/>
    </source>
</evidence>
<dbReference type="OrthoDB" id="446367at2759"/>
<dbReference type="InterPro" id="IPR002615">
    <property type="entry name" value="PSI_PsaJ"/>
</dbReference>
<dbReference type="PROSITE" id="PS51257">
    <property type="entry name" value="PROKAR_LIPOPROTEIN"/>
    <property type="match status" value="1"/>
</dbReference>
<evidence type="ECO:0000313" key="9">
    <source>
        <dbReference type="EMBL" id="OLP77877.1"/>
    </source>
</evidence>
<dbReference type="InterPro" id="IPR036062">
    <property type="entry name" value="PSI_PsaJ_sf"/>
</dbReference>
<keyword evidence="8" id="KW-0732">Signal</keyword>
<dbReference type="Gene3D" id="1.20.5.510">
    <property type="entry name" value="Single helix bin"/>
    <property type="match status" value="2"/>
</dbReference>
<comment type="similarity">
    <text evidence="3">Belongs to the PsaJ family.</text>
</comment>
<keyword evidence="5" id="KW-0812">Transmembrane</keyword>
<dbReference type="Proteomes" id="UP000186817">
    <property type="component" value="Unassembled WGS sequence"/>
</dbReference>
<dbReference type="EMBL" id="LSRX01001696">
    <property type="protein sequence ID" value="OLP77877.1"/>
    <property type="molecule type" value="Genomic_DNA"/>
</dbReference>
<comment type="function">
    <text evidence="1">May help in the organization of the PsaE and PsaF subunits.</text>
</comment>
<evidence type="ECO:0000256" key="4">
    <source>
        <dbReference type="ARBA" id="ARBA00019868"/>
    </source>
</evidence>
<dbReference type="GO" id="GO:0015979">
    <property type="term" value="P:photosynthesis"/>
    <property type="evidence" value="ECO:0007669"/>
    <property type="project" value="InterPro"/>
</dbReference>